<sequence>MMLNQSMIWMRIFDKNCCQFWQIDLPECFNKPAQTGSFHLLVLIQQKHRWTGLVDRIADIYEFNHVRAVDLHGQLFPPFVSIQPLTETQSCYVINVRH</sequence>
<comment type="caution">
    <text evidence="1">The sequence shown here is derived from an EMBL/GenBank/DDBJ whole genome shotgun (WGS) entry which is preliminary data.</text>
</comment>
<proteinExistence type="predicted"/>
<keyword evidence="2" id="KW-1185">Reference proteome</keyword>
<accession>A0A0V1FSQ6</accession>
<dbReference type="EMBL" id="JYDT01000036">
    <property type="protein sequence ID" value="KRY89017.1"/>
    <property type="molecule type" value="Genomic_DNA"/>
</dbReference>
<evidence type="ECO:0000313" key="1">
    <source>
        <dbReference type="EMBL" id="KRY89017.1"/>
    </source>
</evidence>
<dbReference type="AlphaFoldDB" id="A0A0V1FSQ6"/>
<evidence type="ECO:0000313" key="2">
    <source>
        <dbReference type="Proteomes" id="UP000054995"/>
    </source>
</evidence>
<gene>
    <name evidence="1" type="ORF">T4D_10531</name>
</gene>
<protein>
    <submittedName>
        <fullName evidence="1">Uncharacterized protein</fullName>
    </submittedName>
</protein>
<reference evidence="1 2" key="1">
    <citation type="submission" date="2015-01" db="EMBL/GenBank/DDBJ databases">
        <title>Evolution of Trichinella species and genotypes.</title>
        <authorList>
            <person name="Korhonen P.K."/>
            <person name="Edoardo P."/>
            <person name="Giuseppe L.R."/>
            <person name="Gasser R.B."/>
        </authorList>
    </citation>
    <scope>NUCLEOTIDE SEQUENCE [LARGE SCALE GENOMIC DNA]</scope>
    <source>
        <strain evidence="1">ISS470</strain>
    </source>
</reference>
<dbReference type="Proteomes" id="UP000054995">
    <property type="component" value="Unassembled WGS sequence"/>
</dbReference>
<name>A0A0V1FSQ6_TRIPS</name>
<organism evidence="1 2">
    <name type="scientific">Trichinella pseudospiralis</name>
    <name type="common">Parasitic roundworm</name>
    <dbReference type="NCBI Taxonomy" id="6337"/>
    <lineage>
        <taxon>Eukaryota</taxon>
        <taxon>Metazoa</taxon>
        <taxon>Ecdysozoa</taxon>
        <taxon>Nematoda</taxon>
        <taxon>Enoplea</taxon>
        <taxon>Dorylaimia</taxon>
        <taxon>Trichinellida</taxon>
        <taxon>Trichinellidae</taxon>
        <taxon>Trichinella</taxon>
    </lineage>
</organism>